<dbReference type="InterPro" id="IPR036250">
    <property type="entry name" value="AcylCo_DH-like_C"/>
</dbReference>
<dbReference type="InterPro" id="IPR009075">
    <property type="entry name" value="AcylCo_DH/oxidase_C"/>
</dbReference>
<feature type="domain" description="Acyl-CoA oxidase/dehydrogenase middle" evidence="7">
    <location>
        <begin position="121"/>
        <end position="218"/>
    </location>
</feature>
<evidence type="ECO:0000313" key="10">
    <source>
        <dbReference type="Proteomes" id="UP000320766"/>
    </source>
</evidence>
<dbReference type="GO" id="GO:0050660">
    <property type="term" value="F:flavin adenine dinucleotide binding"/>
    <property type="evidence" value="ECO:0007669"/>
    <property type="project" value="InterPro"/>
</dbReference>
<evidence type="ECO:0000313" key="9">
    <source>
        <dbReference type="EMBL" id="RZN66750.1"/>
    </source>
</evidence>
<proteinExistence type="inferred from homology"/>
<comment type="cofactor">
    <cofactor evidence="1 5">
        <name>FAD</name>
        <dbReference type="ChEBI" id="CHEBI:57692"/>
    </cofactor>
</comment>
<dbReference type="GO" id="GO:0003995">
    <property type="term" value="F:acyl-CoA dehydrogenase activity"/>
    <property type="evidence" value="ECO:0007669"/>
    <property type="project" value="InterPro"/>
</dbReference>
<gene>
    <name evidence="9" type="ORF">EF807_08225</name>
</gene>
<dbReference type="SUPFAM" id="SSF47203">
    <property type="entry name" value="Acyl-CoA dehydrogenase C-terminal domain-like"/>
    <property type="match status" value="1"/>
</dbReference>
<dbReference type="Pfam" id="PF00441">
    <property type="entry name" value="Acyl-CoA_dh_1"/>
    <property type="match status" value="1"/>
</dbReference>
<dbReference type="Proteomes" id="UP000320766">
    <property type="component" value="Unassembled WGS sequence"/>
</dbReference>
<dbReference type="PANTHER" id="PTHR43884">
    <property type="entry name" value="ACYL-COA DEHYDROGENASE"/>
    <property type="match status" value="1"/>
</dbReference>
<accession>A0A520KUS4</accession>
<name>A0A520KUS4_9EURY</name>
<dbReference type="InterPro" id="IPR006091">
    <property type="entry name" value="Acyl-CoA_Oxase/DH_mid-dom"/>
</dbReference>
<keyword evidence="4 5" id="KW-0274">FAD</keyword>
<dbReference type="Pfam" id="PF02771">
    <property type="entry name" value="Acyl-CoA_dh_N"/>
    <property type="match status" value="1"/>
</dbReference>
<evidence type="ECO:0000256" key="4">
    <source>
        <dbReference type="ARBA" id="ARBA00022827"/>
    </source>
</evidence>
<comment type="similarity">
    <text evidence="2 5">Belongs to the acyl-CoA dehydrogenase family.</text>
</comment>
<dbReference type="InterPro" id="IPR009100">
    <property type="entry name" value="AcylCoA_DH/oxidase_NM_dom_sf"/>
</dbReference>
<dbReference type="InterPro" id="IPR013786">
    <property type="entry name" value="AcylCoA_DH/ox_N"/>
</dbReference>
<feature type="domain" description="Acyl-CoA dehydrogenase/oxidase C-terminal" evidence="6">
    <location>
        <begin position="231"/>
        <end position="377"/>
    </location>
</feature>
<dbReference type="PANTHER" id="PTHR43884:SF12">
    <property type="entry name" value="ISOVALERYL-COA DEHYDROGENASE, MITOCHONDRIAL-RELATED"/>
    <property type="match status" value="1"/>
</dbReference>
<dbReference type="Gene3D" id="2.40.110.10">
    <property type="entry name" value="Butyryl-CoA Dehydrogenase, subunit A, domain 2"/>
    <property type="match status" value="1"/>
</dbReference>
<keyword evidence="3 5" id="KW-0285">Flavoprotein</keyword>
<dbReference type="AlphaFoldDB" id="A0A520KUS4"/>
<keyword evidence="5" id="KW-0560">Oxidoreductase</keyword>
<comment type="caution">
    <text evidence="9">The sequence shown here is derived from an EMBL/GenBank/DDBJ whole genome shotgun (WGS) entry which is preliminary data.</text>
</comment>
<organism evidence="9 10">
    <name type="scientific">Candidatus Methanolliviera hydrocarbonicum</name>
    <dbReference type="NCBI Taxonomy" id="2491085"/>
    <lineage>
        <taxon>Archaea</taxon>
        <taxon>Methanobacteriati</taxon>
        <taxon>Methanobacteriota</taxon>
        <taxon>Candidatus Methanoliparia</taxon>
        <taxon>Candidatus Methanoliparales</taxon>
        <taxon>Candidatus Methanollivieraceae</taxon>
        <taxon>Candidatus Methanolliviera</taxon>
    </lineage>
</organism>
<evidence type="ECO:0000256" key="1">
    <source>
        <dbReference type="ARBA" id="ARBA00001974"/>
    </source>
</evidence>
<evidence type="ECO:0000256" key="3">
    <source>
        <dbReference type="ARBA" id="ARBA00022630"/>
    </source>
</evidence>
<dbReference type="Gene3D" id="1.20.140.10">
    <property type="entry name" value="Butyryl-CoA Dehydrogenase, subunit A, domain 3"/>
    <property type="match status" value="1"/>
</dbReference>
<dbReference type="InterPro" id="IPR046373">
    <property type="entry name" value="Acyl-CoA_Oxase/DH_mid-dom_sf"/>
</dbReference>
<evidence type="ECO:0000256" key="5">
    <source>
        <dbReference type="RuleBase" id="RU362125"/>
    </source>
</evidence>
<feature type="domain" description="Acyl-CoA dehydrogenase/oxidase N-terminal" evidence="8">
    <location>
        <begin position="6"/>
        <end position="117"/>
    </location>
</feature>
<reference evidence="9 10" key="1">
    <citation type="journal article" date="2019" name="Nat. Microbiol.">
        <title>Wide diversity of methane and short-chain alkane metabolisms in uncultured archaea.</title>
        <authorList>
            <person name="Borrel G."/>
            <person name="Adam P.S."/>
            <person name="McKay L.J."/>
            <person name="Chen L.X."/>
            <person name="Sierra-Garcia I.N."/>
            <person name="Sieber C.M."/>
            <person name="Letourneur Q."/>
            <person name="Ghozlane A."/>
            <person name="Andersen G.L."/>
            <person name="Li W.J."/>
            <person name="Hallam S.J."/>
            <person name="Muyzer G."/>
            <person name="de Oliveira V.M."/>
            <person name="Inskeep W.P."/>
            <person name="Banfield J.F."/>
            <person name="Gribaldo S."/>
        </authorList>
    </citation>
    <scope>NUCLEOTIDE SEQUENCE [LARGE SCALE GENOMIC DNA]</scope>
    <source>
        <strain evidence="9">NM1b</strain>
    </source>
</reference>
<dbReference type="PIRSF" id="PIRSF016578">
    <property type="entry name" value="HsaA"/>
    <property type="match status" value="1"/>
</dbReference>
<evidence type="ECO:0000259" key="8">
    <source>
        <dbReference type="Pfam" id="PF02771"/>
    </source>
</evidence>
<dbReference type="EMBL" id="RXIL01000153">
    <property type="protein sequence ID" value="RZN66750.1"/>
    <property type="molecule type" value="Genomic_DNA"/>
</dbReference>
<dbReference type="Pfam" id="PF02770">
    <property type="entry name" value="Acyl-CoA_dh_M"/>
    <property type="match status" value="1"/>
</dbReference>
<evidence type="ECO:0000259" key="6">
    <source>
        <dbReference type="Pfam" id="PF00441"/>
    </source>
</evidence>
<evidence type="ECO:0000259" key="7">
    <source>
        <dbReference type="Pfam" id="PF02770"/>
    </source>
</evidence>
<dbReference type="Gene3D" id="1.10.540.10">
    <property type="entry name" value="Acyl-CoA dehydrogenase/oxidase, N-terminal domain"/>
    <property type="match status" value="1"/>
</dbReference>
<evidence type="ECO:0000256" key="2">
    <source>
        <dbReference type="ARBA" id="ARBA00009347"/>
    </source>
</evidence>
<sequence length="389" mass="43181">MDFEETEEQKMIADTSREIAGEFGPDYWLEKEEEGEFGQECWDTLVKNNFTGILVPEDYEGEGMGMLEFSIAVDELASMGCAAGWYLGINAIFGVTPVKKFGTEEQKEKYLPKLAKGMEACMALTEPDSGSNTLNTKTLAVKEGDEYVINGQKMFISHADRANLMLLITRTTPREKAERKTSGITLFLVDLPDKSVTCESIPKHAMNYSHTCSVFIDDLRVPEDAVVGEVDEGWWAATEVLNPERMWGASLGCGLGTCALNYAIDYAKKRNVFGDPIGSYQGIQLPIANAWTKIQAARLLTRKGAYLHDKGEFYLDVANAAKHVATDAATDACWTAVQTFGGYGFAKEQHVERWWREVQLMRLAPITGQLELALIGQHILGLPKSFRTV</sequence>
<dbReference type="InterPro" id="IPR006089">
    <property type="entry name" value="Acyl-CoA_DH_CS"/>
</dbReference>
<dbReference type="PROSITE" id="PS00073">
    <property type="entry name" value="ACYL_COA_DH_2"/>
    <property type="match status" value="1"/>
</dbReference>
<dbReference type="SUPFAM" id="SSF56645">
    <property type="entry name" value="Acyl-CoA dehydrogenase NM domain-like"/>
    <property type="match status" value="1"/>
</dbReference>
<protein>
    <submittedName>
        <fullName evidence="9">Acyl-CoA dehydrogenase</fullName>
    </submittedName>
</protein>
<dbReference type="InterPro" id="IPR037069">
    <property type="entry name" value="AcylCoA_DH/ox_N_sf"/>
</dbReference>